<accession>A0AAV2JBV3</accession>
<feature type="coiled-coil region" evidence="1">
    <location>
        <begin position="29"/>
        <end position="88"/>
    </location>
</feature>
<protein>
    <recommendedName>
        <fullName evidence="3">Rabaptin coiled-coil domain-containing protein</fullName>
    </recommendedName>
</protein>
<dbReference type="InterPro" id="IPR003914">
    <property type="entry name" value="Rabaptin"/>
</dbReference>
<name>A0AAV2JBV3_KNICA</name>
<gene>
    <name evidence="4" type="ORF">KC01_LOCUS4844</name>
</gene>
<dbReference type="PANTHER" id="PTHR31179:SF5">
    <property type="entry name" value="RAB GTPASE-BINDING EFFECTOR PROTEIN 1"/>
    <property type="match status" value="1"/>
</dbReference>
<evidence type="ECO:0000313" key="4">
    <source>
        <dbReference type="EMBL" id="CAL1572844.1"/>
    </source>
</evidence>
<feature type="region of interest" description="Disordered" evidence="2">
    <location>
        <begin position="120"/>
        <end position="140"/>
    </location>
</feature>
<dbReference type="GO" id="GO:0005096">
    <property type="term" value="F:GTPase activator activity"/>
    <property type="evidence" value="ECO:0007669"/>
    <property type="project" value="InterPro"/>
</dbReference>
<dbReference type="EMBL" id="OZ035833">
    <property type="protein sequence ID" value="CAL1572844.1"/>
    <property type="molecule type" value="Genomic_DNA"/>
</dbReference>
<proteinExistence type="predicted"/>
<dbReference type="PANTHER" id="PTHR31179">
    <property type="entry name" value="RAB GTPASE-BINDING EFFECTOR PROTEIN"/>
    <property type="match status" value="1"/>
</dbReference>
<keyword evidence="1" id="KW-0175">Coiled coil</keyword>
<sequence>MSEEASGPPLQSPHAETPEQDGAEMLRLKQQLEAEFNQKRAKFKDLYMNKEEELKRQTLALEASQLELSSLQAQLEQARAEMETIKAVATVSENTKQEAIDQVRSQWQEEVASLQAIMKGTDTSLQPGGPLETPGLTSSL</sequence>
<dbReference type="Pfam" id="PF03528">
    <property type="entry name" value="Rabaptin"/>
    <property type="match status" value="1"/>
</dbReference>
<reference evidence="4 5" key="1">
    <citation type="submission" date="2024-04" db="EMBL/GenBank/DDBJ databases">
        <authorList>
            <person name="Waldvogel A.-M."/>
            <person name="Schoenle A."/>
        </authorList>
    </citation>
    <scope>NUCLEOTIDE SEQUENCE [LARGE SCALE GENOMIC DNA]</scope>
</reference>
<dbReference type="AlphaFoldDB" id="A0AAV2JBV3"/>
<dbReference type="GO" id="GO:0006897">
    <property type="term" value="P:endocytosis"/>
    <property type="evidence" value="ECO:0007669"/>
    <property type="project" value="InterPro"/>
</dbReference>
<evidence type="ECO:0000256" key="1">
    <source>
        <dbReference type="SAM" id="Coils"/>
    </source>
</evidence>
<evidence type="ECO:0000256" key="2">
    <source>
        <dbReference type="SAM" id="MobiDB-lite"/>
    </source>
</evidence>
<evidence type="ECO:0000313" key="5">
    <source>
        <dbReference type="Proteomes" id="UP001497482"/>
    </source>
</evidence>
<dbReference type="Proteomes" id="UP001497482">
    <property type="component" value="Chromosome 11"/>
</dbReference>
<keyword evidence="5" id="KW-1185">Reference proteome</keyword>
<feature type="region of interest" description="Disordered" evidence="2">
    <location>
        <begin position="1"/>
        <end position="23"/>
    </location>
</feature>
<dbReference type="InterPro" id="IPR018514">
    <property type="entry name" value="Rabaptin_CC"/>
</dbReference>
<dbReference type="GO" id="GO:0008083">
    <property type="term" value="F:growth factor activity"/>
    <property type="evidence" value="ECO:0007669"/>
    <property type="project" value="InterPro"/>
</dbReference>
<feature type="domain" description="Rabaptin coiled-coil" evidence="3">
    <location>
        <begin position="19"/>
        <end position="121"/>
    </location>
</feature>
<organism evidence="4 5">
    <name type="scientific">Knipowitschia caucasica</name>
    <name type="common">Caucasian dwarf goby</name>
    <name type="synonym">Pomatoschistus caucasicus</name>
    <dbReference type="NCBI Taxonomy" id="637954"/>
    <lineage>
        <taxon>Eukaryota</taxon>
        <taxon>Metazoa</taxon>
        <taxon>Chordata</taxon>
        <taxon>Craniata</taxon>
        <taxon>Vertebrata</taxon>
        <taxon>Euteleostomi</taxon>
        <taxon>Actinopterygii</taxon>
        <taxon>Neopterygii</taxon>
        <taxon>Teleostei</taxon>
        <taxon>Neoteleostei</taxon>
        <taxon>Acanthomorphata</taxon>
        <taxon>Gobiaria</taxon>
        <taxon>Gobiiformes</taxon>
        <taxon>Gobioidei</taxon>
        <taxon>Gobiidae</taxon>
        <taxon>Gobiinae</taxon>
        <taxon>Knipowitschia</taxon>
    </lineage>
</organism>
<evidence type="ECO:0000259" key="3">
    <source>
        <dbReference type="Pfam" id="PF03528"/>
    </source>
</evidence>